<evidence type="ECO:0000256" key="1">
    <source>
        <dbReference type="ARBA" id="ARBA00004141"/>
    </source>
</evidence>
<dbReference type="GO" id="GO:0008273">
    <property type="term" value="F:calcium, potassium:sodium antiporter activity"/>
    <property type="evidence" value="ECO:0007669"/>
    <property type="project" value="TreeGrafter"/>
</dbReference>
<feature type="transmembrane region" description="Helical" evidence="5">
    <location>
        <begin position="111"/>
        <end position="129"/>
    </location>
</feature>
<feature type="domain" description="Sodium/calcium exchanger membrane region" evidence="6">
    <location>
        <begin position="11"/>
        <end position="151"/>
    </location>
</feature>
<feature type="transmembrane region" description="Helical" evidence="5">
    <location>
        <begin position="135"/>
        <end position="154"/>
    </location>
</feature>
<dbReference type="GO" id="GO:0006874">
    <property type="term" value="P:intracellular calcium ion homeostasis"/>
    <property type="evidence" value="ECO:0007669"/>
    <property type="project" value="TreeGrafter"/>
</dbReference>
<keyword evidence="3 5" id="KW-1133">Transmembrane helix</keyword>
<accession>A0A060NR64</accession>
<dbReference type="KEGG" id="cbaa:SRAA_1525"/>
<dbReference type="PANTHER" id="PTHR10846">
    <property type="entry name" value="SODIUM/POTASSIUM/CALCIUM EXCHANGER"/>
    <property type="match status" value="1"/>
</dbReference>
<feature type="transmembrane region" description="Helical" evidence="5">
    <location>
        <begin position="277"/>
        <end position="296"/>
    </location>
</feature>
<evidence type="ECO:0000259" key="6">
    <source>
        <dbReference type="Pfam" id="PF01699"/>
    </source>
</evidence>
<dbReference type="InterPro" id="IPR004481">
    <property type="entry name" value="K/Na/Ca-exchanger"/>
</dbReference>
<evidence type="ECO:0000256" key="4">
    <source>
        <dbReference type="ARBA" id="ARBA00023136"/>
    </source>
</evidence>
<feature type="transmembrane region" description="Helical" evidence="5">
    <location>
        <begin position="44"/>
        <end position="68"/>
    </location>
</feature>
<organism evidence="7 8">
    <name type="scientific">Serpentinimonas raichei</name>
    <dbReference type="NCBI Taxonomy" id="1458425"/>
    <lineage>
        <taxon>Bacteria</taxon>
        <taxon>Pseudomonadati</taxon>
        <taxon>Pseudomonadota</taxon>
        <taxon>Betaproteobacteria</taxon>
        <taxon>Burkholderiales</taxon>
        <taxon>Comamonadaceae</taxon>
        <taxon>Serpentinimonas</taxon>
    </lineage>
</organism>
<feature type="transmembrane region" description="Helical" evidence="5">
    <location>
        <begin position="249"/>
        <end position="271"/>
    </location>
</feature>
<evidence type="ECO:0000256" key="3">
    <source>
        <dbReference type="ARBA" id="ARBA00022989"/>
    </source>
</evidence>
<keyword evidence="2 5" id="KW-0812">Transmembrane</keyword>
<dbReference type="NCBIfam" id="TIGR00367">
    <property type="entry name" value="calcium/sodium antiporter"/>
    <property type="match status" value="1"/>
</dbReference>
<keyword evidence="4 5" id="KW-0472">Membrane</keyword>
<dbReference type="GO" id="GO:0005262">
    <property type="term" value="F:calcium channel activity"/>
    <property type="evidence" value="ECO:0007669"/>
    <property type="project" value="TreeGrafter"/>
</dbReference>
<dbReference type="InterPro" id="IPR004837">
    <property type="entry name" value="NaCa_Exmemb"/>
</dbReference>
<evidence type="ECO:0000256" key="2">
    <source>
        <dbReference type="ARBA" id="ARBA00022692"/>
    </source>
</evidence>
<dbReference type="RefSeq" id="WP_231849270.1">
    <property type="nucleotide sequence ID" value="NZ_AP014568.1"/>
</dbReference>
<reference evidence="7 8" key="1">
    <citation type="journal article" date="2014" name="Nat. Commun.">
        <title>Physiological and genomic features of highly alkaliphilic hydrogen-utilizing Betaproteobacteria from a continental serpentinizing site.</title>
        <authorList>
            <person name="Suzuki S."/>
            <person name="Kuenen J.G."/>
            <person name="Schipper K."/>
            <person name="van der Velde S."/>
            <person name="Ishii S."/>
            <person name="Wu A."/>
            <person name="Sorokin D.Y."/>
            <person name="Tenney A."/>
            <person name="Meng X.Y."/>
            <person name="Morrill P.L."/>
            <person name="Kamagata Y."/>
            <person name="Muyzer G."/>
            <person name="Nealson K.H."/>
        </authorList>
    </citation>
    <scope>NUCLEOTIDE SEQUENCE [LARGE SCALE GENOMIC DNA]</scope>
    <source>
        <strain evidence="7 8">A1</strain>
    </source>
</reference>
<feature type="transmembrane region" description="Helical" evidence="5">
    <location>
        <begin position="175"/>
        <end position="194"/>
    </location>
</feature>
<dbReference type="Pfam" id="PF01699">
    <property type="entry name" value="Na_Ca_ex"/>
    <property type="match status" value="2"/>
</dbReference>
<dbReference type="EMBL" id="AP014568">
    <property type="protein sequence ID" value="BAO81379.1"/>
    <property type="molecule type" value="Genomic_DNA"/>
</dbReference>
<dbReference type="Gene3D" id="1.20.1420.30">
    <property type="entry name" value="NCX, central ion-binding region"/>
    <property type="match status" value="1"/>
</dbReference>
<proteinExistence type="predicted"/>
<feature type="transmembrane region" description="Helical" evidence="5">
    <location>
        <begin position="308"/>
        <end position="330"/>
    </location>
</feature>
<dbReference type="HOGENOM" id="CLU_007948_0_2_4"/>
<dbReference type="GO" id="GO:0005886">
    <property type="term" value="C:plasma membrane"/>
    <property type="evidence" value="ECO:0007669"/>
    <property type="project" value="TreeGrafter"/>
</dbReference>
<feature type="transmembrane region" description="Helical" evidence="5">
    <location>
        <begin position="214"/>
        <end position="237"/>
    </location>
</feature>
<feature type="domain" description="Sodium/calcium exchanger membrane region" evidence="6">
    <location>
        <begin position="180"/>
        <end position="325"/>
    </location>
</feature>
<feature type="transmembrane region" description="Helical" evidence="5">
    <location>
        <begin position="80"/>
        <end position="102"/>
    </location>
</feature>
<protein>
    <submittedName>
        <fullName evidence="7">Ca2+/Na+ antiporter</fullName>
    </submittedName>
</protein>
<evidence type="ECO:0000313" key="8">
    <source>
        <dbReference type="Proteomes" id="UP000067461"/>
    </source>
</evidence>
<gene>
    <name evidence="7" type="ORF">SRAA_1525</name>
</gene>
<comment type="subcellular location">
    <subcellularLocation>
        <location evidence="1">Membrane</location>
        <topology evidence="1">Multi-pass membrane protein</topology>
    </subcellularLocation>
</comment>
<name>A0A060NR64_9BURK</name>
<feature type="transmembrane region" description="Helical" evidence="5">
    <location>
        <begin position="6"/>
        <end position="23"/>
    </location>
</feature>
<dbReference type="InterPro" id="IPR044880">
    <property type="entry name" value="NCX_ion-bd_dom_sf"/>
</dbReference>
<evidence type="ECO:0000313" key="7">
    <source>
        <dbReference type="EMBL" id="BAO81379.1"/>
    </source>
</evidence>
<dbReference type="AlphaFoldDB" id="A0A060NR64"/>
<keyword evidence="8" id="KW-1185">Reference proteome</keyword>
<evidence type="ECO:0000256" key="5">
    <source>
        <dbReference type="SAM" id="Phobius"/>
    </source>
</evidence>
<dbReference type="PANTHER" id="PTHR10846:SF8">
    <property type="entry name" value="INNER MEMBRANE PROTEIN YRBG"/>
    <property type="match status" value="1"/>
</dbReference>
<dbReference type="Proteomes" id="UP000067461">
    <property type="component" value="Chromosome"/>
</dbReference>
<sequence length="334" mass="34527">MSAALPLLMPMLAIVVGLVVLVWSADKFIDAAATVARHYALPPLLIGVVIIGFGTSAPELTVSAISALEGSPGIALGNAYGSNIANIALILGITALISPIVVQSGILRKELPLLVGVTLLSVALLWDLHISRLDAAVLLLTFAAIMAWSVWHSLRSGDDTLGTETQAELGAHTLATVRLAWVWLAAGLLLLIASSRLLVWGAVQAAQGLGVSELVIGLTVVAVGTSLPELASCIAAARKKEHDLAIGNILGSNLFNTLAVVGLAGAIHPLAAEPEVLSRDLLVVGALTLALFVLARQRRGRPGQISRWSGAALLLTFVGYTVFLLTTSVAQGPA</sequence>